<feature type="region of interest" description="Disordered" evidence="1">
    <location>
        <begin position="796"/>
        <end position="829"/>
    </location>
</feature>
<feature type="region of interest" description="Disordered" evidence="1">
    <location>
        <begin position="230"/>
        <end position="489"/>
    </location>
</feature>
<feature type="region of interest" description="Disordered" evidence="1">
    <location>
        <begin position="544"/>
        <end position="698"/>
    </location>
</feature>
<evidence type="ECO:0000313" key="3">
    <source>
        <dbReference type="Proteomes" id="UP001295423"/>
    </source>
</evidence>
<feature type="compositionally biased region" description="Low complexity" evidence="1">
    <location>
        <begin position="254"/>
        <end position="268"/>
    </location>
</feature>
<keyword evidence="3" id="KW-1185">Reference proteome</keyword>
<reference evidence="2" key="1">
    <citation type="submission" date="2023-08" db="EMBL/GenBank/DDBJ databases">
        <authorList>
            <person name="Audoor S."/>
            <person name="Bilcke G."/>
        </authorList>
    </citation>
    <scope>NUCLEOTIDE SEQUENCE</scope>
</reference>
<dbReference type="AlphaFoldDB" id="A0AAD2G1Q0"/>
<feature type="compositionally biased region" description="Basic and acidic residues" evidence="1">
    <location>
        <begin position="465"/>
        <end position="479"/>
    </location>
</feature>
<evidence type="ECO:0000313" key="2">
    <source>
        <dbReference type="EMBL" id="CAJ1959831.1"/>
    </source>
</evidence>
<organism evidence="2 3">
    <name type="scientific">Cylindrotheca closterium</name>
    <dbReference type="NCBI Taxonomy" id="2856"/>
    <lineage>
        <taxon>Eukaryota</taxon>
        <taxon>Sar</taxon>
        <taxon>Stramenopiles</taxon>
        <taxon>Ochrophyta</taxon>
        <taxon>Bacillariophyta</taxon>
        <taxon>Bacillariophyceae</taxon>
        <taxon>Bacillariophycidae</taxon>
        <taxon>Bacillariales</taxon>
        <taxon>Bacillariaceae</taxon>
        <taxon>Cylindrotheca</taxon>
    </lineage>
</organism>
<feature type="compositionally biased region" description="Basic and acidic residues" evidence="1">
    <location>
        <begin position="796"/>
        <end position="812"/>
    </location>
</feature>
<feature type="compositionally biased region" description="Polar residues" evidence="1">
    <location>
        <begin position="438"/>
        <end position="464"/>
    </location>
</feature>
<protein>
    <submittedName>
        <fullName evidence="2">Uncharacterized protein</fullName>
    </submittedName>
</protein>
<feature type="region of interest" description="Disordered" evidence="1">
    <location>
        <begin position="962"/>
        <end position="982"/>
    </location>
</feature>
<feature type="compositionally biased region" description="Polar residues" evidence="1">
    <location>
        <begin position="654"/>
        <end position="666"/>
    </location>
</feature>
<feature type="compositionally biased region" description="Acidic residues" evidence="1">
    <location>
        <begin position="233"/>
        <end position="243"/>
    </location>
</feature>
<sequence length="982" mass="112498">MKVPSKTLVVAATFKVTVDAFQVPLRSPLTVSNQRQKTLPSFTTTKALPRQQSRKPLPFLSQIRSNLDESEEIDVVVENDDTGSDGDGQHSTIVDQLSLEEQKELILRQLNMVDEDEDDSDFDMQQQENDACFRSNSIDDEDGDYYNYYDDSGHESQQNHVDDANDTYYGYDDGPGGSSPRERRQRRQRRNGSTSLGATASELADAAIRIGGKATNVAKKTTERAWQSLVENTYDDDYDDEEHETPPGQRRRSVSSQPSRSNSRPMSRYARERMRSYADSPPRQRTRQRQNVDEFATRRPQDDPREEVFQRQSDRIRRDTNIRASRPPRRPIENSAENFTDGMEPTDETQPPPSRRKDANMRTSRPPRRSIENPTENSSDGMKATDGTQPSPSRRKDTNRRASRQPRRPIENHTDGMEATDGTPPPPSSRRRKEISNKRTSPNESQESQETAPVENNDSTTTQRQSKDPSWKSILEKTSKVASKKAKAIPQRIVAKAEKTAKKAKDMSYKVVSNLLEDDEEEDKRVDPIVMDAVVEAKKMERIVEAEPIPMDEWPSTASWRSTQQQPPVTPNRSESARDTTIEGAPFRPRTRRRQQTTPQPPKRRRARPSRSRKSDSVMNNVVDQEDPEEEQQYYYGLFQLPPADRSFEEPNAGQETIGANGSSDEPSGRTPSRRVYSPYDNQYKRRGRGDYEDYEDMGDEYTDGVDRMGNFVAGAFDTFLWGRMDEDRPIRNRSRRRKQEPNGRQTTDNKTGGPKRHKRSGHWRDRMEEQFDEFLGIHEDGKYYDRWANQDSELEKKQENNRKKNGTDHDPVSFARGEVGRGNRRTKSRPIWENEDSLLSVLFGTDNDTIRRNARLYRSKSNLPFFGSNQGSILRMVQSVLQSVALVAGRVSQWASVRGSLPQPVIVVGLLSALLSARPGKRWQTVLFVTLALRMMGELLHGYMYDDLDFEDDLSVVNHKDDQNSELGDDDFEKYDGSDFM</sequence>
<feature type="compositionally biased region" description="Basic and acidic residues" evidence="1">
    <location>
        <begin position="290"/>
        <end position="321"/>
    </location>
</feature>
<feature type="region of interest" description="Disordered" evidence="1">
    <location>
        <begin position="131"/>
        <end position="203"/>
    </location>
</feature>
<comment type="caution">
    <text evidence="2">The sequence shown here is derived from an EMBL/GenBank/DDBJ whole genome shotgun (WGS) entry which is preliminary data.</text>
</comment>
<feature type="compositionally biased region" description="Polar residues" evidence="1">
    <location>
        <begin position="556"/>
        <end position="574"/>
    </location>
</feature>
<accession>A0AAD2G1Q0</accession>
<name>A0AAD2G1Q0_9STRA</name>
<dbReference type="Proteomes" id="UP001295423">
    <property type="component" value="Unassembled WGS sequence"/>
</dbReference>
<evidence type="ECO:0000256" key="1">
    <source>
        <dbReference type="SAM" id="MobiDB-lite"/>
    </source>
</evidence>
<dbReference type="EMBL" id="CAKOGP040002025">
    <property type="protein sequence ID" value="CAJ1959831.1"/>
    <property type="molecule type" value="Genomic_DNA"/>
</dbReference>
<feature type="region of interest" description="Disordered" evidence="1">
    <location>
        <begin position="728"/>
        <end position="765"/>
    </location>
</feature>
<gene>
    <name evidence="2" type="ORF">CYCCA115_LOCUS18250</name>
</gene>
<feature type="region of interest" description="Disordered" evidence="1">
    <location>
        <begin position="78"/>
        <end position="97"/>
    </location>
</feature>
<feature type="compositionally biased region" description="Basic residues" evidence="1">
    <location>
        <begin position="602"/>
        <end position="612"/>
    </location>
</feature>
<proteinExistence type="predicted"/>
<feature type="compositionally biased region" description="Polar residues" evidence="1">
    <location>
        <begin position="372"/>
        <end position="392"/>
    </location>
</feature>